<accession>A0ABW1IPI5</accession>
<evidence type="ECO:0000313" key="2">
    <source>
        <dbReference type="Proteomes" id="UP001596250"/>
    </source>
</evidence>
<organism evidence="1 2">
    <name type="scientific">Marinicrinis lubricantis</name>
    <dbReference type="NCBI Taxonomy" id="2086470"/>
    <lineage>
        <taxon>Bacteria</taxon>
        <taxon>Bacillati</taxon>
        <taxon>Bacillota</taxon>
        <taxon>Bacilli</taxon>
        <taxon>Bacillales</taxon>
        <taxon>Paenibacillaceae</taxon>
    </lineage>
</organism>
<evidence type="ECO:0008006" key="3">
    <source>
        <dbReference type="Google" id="ProtNLM"/>
    </source>
</evidence>
<evidence type="ECO:0000313" key="1">
    <source>
        <dbReference type="EMBL" id="MFC5986981.1"/>
    </source>
</evidence>
<name>A0ABW1IPI5_9BACL</name>
<gene>
    <name evidence="1" type="ORF">ACFPXP_11215</name>
</gene>
<reference evidence="2" key="1">
    <citation type="journal article" date="2019" name="Int. J. Syst. Evol. Microbiol.">
        <title>The Global Catalogue of Microorganisms (GCM) 10K type strain sequencing project: providing services to taxonomists for standard genome sequencing and annotation.</title>
        <authorList>
            <consortium name="The Broad Institute Genomics Platform"/>
            <consortium name="The Broad Institute Genome Sequencing Center for Infectious Disease"/>
            <person name="Wu L."/>
            <person name="Ma J."/>
        </authorList>
    </citation>
    <scope>NUCLEOTIDE SEQUENCE [LARGE SCALE GENOMIC DNA]</scope>
    <source>
        <strain evidence="2">CCM 8749</strain>
    </source>
</reference>
<proteinExistence type="predicted"/>
<dbReference type="RefSeq" id="WP_379894292.1">
    <property type="nucleotide sequence ID" value="NZ_CBCSCT010000059.1"/>
</dbReference>
<protein>
    <recommendedName>
        <fullName evidence="3">YgiT-type zinc finger domain-containing protein</fullName>
    </recommendedName>
</protein>
<keyword evidence="2" id="KW-1185">Reference proteome</keyword>
<comment type="caution">
    <text evidence="1">The sequence shown here is derived from an EMBL/GenBank/DDBJ whole genome shotgun (WGS) entry which is preliminary data.</text>
</comment>
<dbReference type="Proteomes" id="UP001596250">
    <property type="component" value="Unassembled WGS sequence"/>
</dbReference>
<sequence>MANLIISVYRGDSMFGKRKYRYMSLAAAIESQHKNYPTTICHNCVGEKKLVGKPYSFAGLVVWDLPQYECSNCGATSHRFSVGIAIEQLREKFNLRGGYQVKELLEIEKKNE</sequence>
<dbReference type="EMBL" id="JBHSQV010000146">
    <property type="protein sequence ID" value="MFC5986981.1"/>
    <property type="molecule type" value="Genomic_DNA"/>
</dbReference>